<dbReference type="PANTHER" id="PTHR34220">
    <property type="entry name" value="SENSOR HISTIDINE KINASE YPDA"/>
    <property type="match status" value="1"/>
</dbReference>
<evidence type="ECO:0000313" key="15">
    <source>
        <dbReference type="Proteomes" id="UP000596929"/>
    </source>
</evidence>
<feature type="domain" description="HAMP" evidence="13">
    <location>
        <begin position="318"/>
        <end position="371"/>
    </location>
</feature>
<keyword evidence="3" id="KW-0597">Phosphoprotein</keyword>
<evidence type="ECO:0000256" key="8">
    <source>
        <dbReference type="ARBA" id="ARBA00022840"/>
    </source>
</evidence>
<evidence type="ECO:0000256" key="10">
    <source>
        <dbReference type="ARBA" id="ARBA00023012"/>
    </source>
</evidence>
<sequence length="587" mass="68209">MMLKKNLSIKKLTIFILIFMYIIYFIATSLNLYSYSKYEFNKTEKVVKNFNSSLTQQITEKINNISDVSKYPLLIPEVDKLNAILNNDANEIADYNYLKYICEMMLIQNDSINGAYIYDLKGRGFFSSRNSSNFKLINPTLENWFQESLLSDSQTNIFTNITENNIFDIDSDNNTNLIALTRKIIDLTTNEPTGLILVTVPIEKFLNLLTNDLPFNRQVISIYDSTGELIMSTNKDFMLSPNSFDINYKNTDPLINYIDDGIKYVNCKNYIPESNWILTNTIPKSEAFRVNSLYLILFFINLSFFLILSIILYIFFIRRIFNPIKSLVVNMESNNLEKNLKSTITYNRDDEIGSLINSYNEMKIRINDLININYKNQIEQKELELRQLQNQINPHFIYNTLESIHMMAEINDDLETSVMAEYFGAIIRYSMNRKINTVTLNKELEIINNYIYLQKIRFDQLFTIENLVPDELLDCEIIKMIIQPLIENSIYHGLSECSGDGKIIIQGQKIDNNLLLSISDNGIGMDELTRDSLNDYINDKNNNFKGIALRNINRRLKLNYGDNYGLEIFSLKGKGTSMVLTLPFIMK</sequence>
<organism evidence="14 15">
    <name type="scientific">Clostridium hominis</name>
    <dbReference type="NCBI Taxonomy" id="2763036"/>
    <lineage>
        <taxon>Bacteria</taxon>
        <taxon>Bacillati</taxon>
        <taxon>Bacillota</taxon>
        <taxon>Clostridia</taxon>
        <taxon>Eubacteriales</taxon>
        <taxon>Clostridiaceae</taxon>
        <taxon>Clostridium</taxon>
    </lineage>
</organism>
<keyword evidence="4" id="KW-0808">Transferase</keyword>
<dbReference type="Gene3D" id="6.10.340.10">
    <property type="match status" value="1"/>
</dbReference>
<keyword evidence="11 12" id="KW-0472">Membrane</keyword>
<evidence type="ECO:0000256" key="6">
    <source>
        <dbReference type="ARBA" id="ARBA00022741"/>
    </source>
</evidence>
<evidence type="ECO:0000256" key="4">
    <source>
        <dbReference type="ARBA" id="ARBA00022679"/>
    </source>
</evidence>
<accession>A0ABR7D9U5</accession>
<dbReference type="Pfam" id="PF02743">
    <property type="entry name" value="dCache_1"/>
    <property type="match status" value="1"/>
</dbReference>
<proteinExistence type="predicted"/>
<dbReference type="InterPro" id="IPR036890">
    <property type="entry name" value="HATPase_C_sf"/>
</dbReference>
<dbReference type="EMBL" id="JACOOO010000004">
    <property type="protein sequence ID" value="MBC5627920.1"/>
    <property type="molecule type" value="Genomic_DNA"/>
</dbReference>
<dbReference type="PROSITE" id="PS50885">
    <property type="entry name" value="HAMP"/>
    <property type="match status" value="1"/>
</dbReference>
<comment type="subcellular location">
    <subcellularLocation>
        <location evidence="1">Cell membrane</location>
        <topology evidence="1">Multi-pass membrane protein</topology>
    </subcellularLocation>
</comment>
<keyword evidence="5 12" id="KW-0812">Transmembrane</keyword>
<evidence type="ECO:0000256" key="2">
    <source>
        <dbReference type="ARBA" id="ARBA00022475"/>
    </source>
</evidence>
<evidence type="ECO:0000256" key="1">
    <source>
        <dbReference type="ARBA" id="ARBA00004651"/>
    </source>
</evidence>
<dbReference type="SUPFAM" id="SSF158472">
    <property type="entry name" value="HAMP domain-like"/>
    <property type="match status" value="1"/>
</dbReference>
<evidence type="ECO:0000313" key="14">
    <source>
        <dbReference type="EMBL" id="MBC5627920.1"/>
    </source>
</evidence>
<dbReference type="Pfam" id="PF02518">
    <property type="entry name" value="HATPase_c"/>
    <property type="match status" value="1"/>
</dbReference>
<evidence type="ECO:0000259" key="13">
    <source>
        <dbReference type="PROSITE" id="PS50885"/>
    </source>
</evidence>
<dbReference type="GO" id="GO:0016301">
    <property type="term" value="F:kinase activity"/>
    <property type="evidence" value="ECO:0007669"/>
    <property type="project" value="UniProtKB-KW"/>
</dbReference>
<name>A0ABR7D9U5_9CLOT</name>
<evidence type="ECO:0000256" key="9">
    <source>
        <dbReference type="ARBA" id="ARBA00022989"/>
    </source>
</evidence>
<dbReference type="InterPro" id="IPR010559">
    <property type="entry name" value="Sig_transdc_His_kin_internal"/>
</dbReference>
<feature type="transmembrane region" description="Helical" evidence="12">
    <location>
        <begin position="12"/>
        <end position="33"/>
    </location>
</feature>
<evidence type="ECO:0000256" key="5">
    <source>
        <dbReference type="ARBA" id="ARBA00022692"/>
    </source>
</evidence>
<keyword evidence="6" id="KW-0547">Nucleotide-binding</keyword>
<reference evidence="14 15" key="1">
    <citation type="submission" date="2020-08" db="EMBL/GenBank/DDBJ databases">
        <title>Genome public.</title>
        <authorList>
            <person name="Liu C."/>
            <person name="Sun Q."/>
        </authorList>
    </citation>
    <scope>NUCLEOTIDE SEQUENCE [LARGE SCALE GENOMIC DNA]</scope>
    <source>
        <strain evidence="14 15">NSJ-6</strain>
    </source>
</reference>
<dbReference type="Pfam" id="PF06580">
    <property type="entry name" value="His_kinase"/>
    <property type="match status" value="1"/>
</dbReference>
<feature type="transmembrane region" description="Helical" evidence="12">
    <location>
        <begin position="293"/>
        <end position="316"/>
    </location>
</feature>
<evidence type="ECO:0000256" key="7">
    <source>
        <dbReference type="ARBA" id="ARBA00022777"/>
    </source>
</evidence>
<dbReference type="Gene3D" id="3.30.565.10">
    <property type="entry name" value="Histidine kinase-like ATPase, C-terminal domain"/>
    <property type="match status" value="1"/>
</dbReference>
<keyword evidence="9 12" id="KW-1133">Transmembrane helix</keyword>
<dbReference type="Gene3D" id="3.30.450.20">
    <property type="entry name" value="PAS domain"/>
    <property type="match status" value="2"/>
</dbReference>
<evidence type="ECO:0000256" key="11">
    <source>
        <dbReference type="ARBA" id="ARBA00023136"/>
    </source>
</evidence>
<dbReference type="InterPro" id="IPR003594">
    <property type="entry name" value="HATPase_dom"/>
</dbReference>
<dbReference type="InterPro" id="IPR033479">
    <property type="entry name" value="dCache_1"/>
</dbReference>
<keyword evidence="2" id="KW-1003">Cell membrane</keyword>
<evidence type="ECO:0000256" key="12">
    <source>
        <dbReference type="SAM" id="Phobius"/>
    </source>
</evidence>
<dbReference type="PANTHER" id="PTHR34220:SF11">
    <property type="entry name" value="SENSOR PROTEIN KINASE HPTS"/>
    <property type="match status" value="1"/>
</dbReference>
<dbReference type="InterPro" id="IPR050640">
    <property type="entry name" value="Bact_2-comp_sensor_kinase"/>
</dbReference>
<keyword evidence="7 14" id="KW-0418">Kinase</keyword>
<dbReference type="InterPro" id="IPR003660">
    <property type="entry name" value="HAMP_dom"/>
</dbReference>
<dbReference type="SUPFAM" id="SSF55874">
    <property type="entry name" value="ATPase domain of HSP90 chaperone/DNA topoisomerase II/histidine kinase"/>
    <property type="match status" value="1"/>
</dbReference>
<keyword evidence="8" id="KW-0067">ATP-binding</keyword>
<gene>
    <name evidence="14" type="ORF">H8S20_03340</name>
</gene>
<keyword evidence="15" id="KW-1185">Reference proteome</keyword>
<keyword evidence="10" id="KW-0902">Two-component regulatory system</keyword>
<protein>
    <submittedName>
        <fullName evidence="14">Histidine kinase</fullName>
    </submittedName>
</protein>
<evidence type="ECO:0000256" key="3">
    <source>
        <dbReference type="ARBA" id="ARBA00022553"/>
    </source>
</evidence>
<comment type="caution">
    <text evidence="14">The sequence shown here is derived from an EMBL/GenBank/DDBJ whole genome shotgun (WGS) entry which is preliminary data.</text>
</comment>
<dbReference type="Proteomes" id="UP000596929">
    <property type="component" value="Unassembled WGS sequence"/>
</dbReference>